<proteinExistence type="predicted"/>
<feature type="transmembrane region" description="Helical" evidence="1">
    <location>
        <begin position="170"/>
        <end position="188"/>
    </location>
</feature>
<reference evidence="2" key="1">
    <citation type="submission" date="2023-05" db="EMBL/GenBank/DDBJ databases">
        <authorList>
            <person name="Zhang X."/>
        </authorList>
    </citation>
    <scope>NUCLEOTIDE SEQUENCE</scope>
    <source>
        <strain evidence="2">YF14B1</strain>
    </source>
</reference>
<organism evidence="2 3">
    <name type="scientific">Xanthocytophaga flava</name>
    <dbReference type="NCBI Taxonomy" id="3048013"/>
    <lineage>
        <taxon>Bacteria</taxon>
        <taxon>Pseudomonadati</taxon>
        <taxon>Bacteroidota</taxon>
        <taxon>Cytophagia</taxon>
        <taxon>Cytophagales</taxon>
        <taxon>Rhodocytophagaceae</taxon>
        <taxon>Xanthocytophaga</taxon>
    </lineage>
</organism>
<protein>
    <submittedName>
        <fullName evidence="2">Uncharacterized protein</fullName>
    </submittedName>
</protein>
<name>A0AAE3QLM4_9BACT</name>
<keyword evidence="1" id="KW-1133">Transmembrane helix</keyword>
<dbReference type="Proteomes" id="UP001241110">
    <property type="component" value="Unassembled WGS sequence"/>
</dbReference>
<keyword evidence="1" id="KW-0472">Membrane</keyword>
<dbReference type="AlphaFoldDB" id="A0AAE3QLM4"/>
<sequence>MNTKFILAGIFACIGVFANGQTKLIAHKSHSGSTETFETALKNDFFDLESSNFGEVPFHKRPKHILDSVVFVSDTITVLVCSNKSNSPGNQSEKYAITLSNHPIVSKKHSKKKIKTFLQEEYNFQNSLDSVPFIEYKESTTKLPKNKKKEGSFSLISQNPNQTPFDNSKLLLVGLVGVFAVLAAFISLKWKQLRFWN</sequence>
<evidence type="ECO:0000313" key="3">
    <source>
        <dbReference type="Proteomes" id="UP001241110"/>
    </source>
</evidence>
<gene>
    <name evidence="2" type="ORF">QNI16_04505</name>
</gene>
<evidence type="ECO:0000313" key="2">
    <source>
        <dbReference type="EMBL" id="MDJ1479735.1"/>
    </source>
</evidence>
<dbReference type="EMBL" id="JASJOS010000002">
    <property type="protein sequence ID" value="MDJ1479735.1"/>
    <property type="molecule type" value="Genomic_DNA"/>
</dbReference>
<comment type="caution">
    <text evidence="2">The sequence shown here is derived from an EMBL/GenBank/DDBJ whole genome shotgun (WGS) entry which is preliminary data.</text>
</comment>
<dbReference type="RefSeq" id="WP_313976158.1">
    <property type="nucleotide sequence ID" value="NZ_JASJOS010000002.1"/>
</dbReference>
<evidence type="ECO:0000256" key="1">
    <source>
        <dbReference type="SAM" id="Phobius"/>
    </source>
</evidence>
<keyword evidence="1" id="KW-0812">Transmembrane</keyword>
<accession>A0AAE3QLM4</accession>